<dbReference type="PRINTS" id="PR00121">
    <property type="entry name" value="NAKATPASE"/>
</dbReference>
<evidence type="ECO:0000256" key="14">
    <source>
        <dbReference type="ARBA" id="ARBA00023065"/>
    </source>
</evidence>
<dbReference type="InterPro" id="IPR023299">
    <property type="entry name" value="ATPase_P-typ_cyto_dom_N"/>
</dbReference>
<feature type="region of interest" description="Disordered" evidence="19">
    <location>
        <begin position="170"/>
        <end position="192"/>
    </location>
</feature>
<dbReference type="GO" id="GO:0005388">
    <property type="term" value="F:P-type calcium transporter activity"/>
    <property type="evidence" value="ECO:0007669"/>
    <property type="project" value="UniProtKB-EC"/>
</dbReference>
<comment type="catalytic activity">
    <reaction evidence="17">
        <text>Mn(2+)(in) + ATP + H2O = Mn(2+)(out) + ADP + phosphate + H(+)</text>
        <dbReference type="Rhea" id="RHEA:66820"/>
        <dbReference type="ChEBI" id="CHEBI:15377"/>
        <dbReference type="ChEBI" id="CHEBI:15378"/>
        <dbReference type="ChEBI" id="CHEBI:29035"/>
        <dbReference type="ChEBI" id="CHEBI:30616"/>
        <dbReference type="ChEBI" id="CHEBI:43474"/>
        <dbReference type="ChEBI" id="CHEBI:456216"/>
    </reaction>
    <physiologicalReaction direction="left-to-right" evidence="17">
        <dbReference type="Rhea" id="RHEA:66821"/>
    </physiologicalReaction>
</comment>
<evidence type="ECO:0000256" key="6">
    <source>
        <dbReference type="ARBA" id="ARBA00022723"/>
    </source>
</evidence>
<dbReference type="Pfam" id="PF13246">
    <property type="entry name" value="Cation_ATPase"/>
    <property type="match status" value="1"/>
</dbReference>
<evidence type="ECO:0000256" key="9">
    <source>
        <dbReference type="ARBA" id="ARBA00022840"/>
    </source>
</evidence>
<comment type="catalytic activity">
    <reaction evidence="16">
        <text>Ca(2+)(in) + ATP + H2O = Ca(2+)(out) + ADP + phosphate + H(+)</text>
        <dbReference type="Rhea" id="RHEA:18105"/>
        <dbReference type="ChEBI" id="CHEBI:15377"/>
        <dbReference type="ChEBI" id="CHEBI:15378"/>
        <dbReference type="ChEBI" id="CHEBI:29108"/>
        <dbReference type="ChEBI" id="CHEBI:30616"/>
        <dbReference type="ChEBI" id="CHEBI:43474"/>
        <dbReference type="ChEBI" id="CHEBI:456216"/>
        <dbReference type="EC" id="7.2.2.10"/>
    </reaction>
    <physiologicalReaction direction="left-to-right" evidence="16">
        <dbReference type="Rhea" id="RHEA:18106"/>
    </physiologicalReaction>
</comment>
<dbReference type="InterPro" id="IPR001757">
    <property type="entry name" value="P_typ_ATPase"/>
</dbReference>
<dbReference type="FunFam" id="3.40.1110.10:FF:000006">
    <property type="entry name" value="Calcium-transporting ATPase"/>
    <property type="match status" value="1"/>
</dbReference>
<keyword evidence="10" id="KW-0460">Magnesium</keyword>
<dbReference type="CDD" id="cd02085">
    <property type="entry name" value="P-type_ATPase_SPCA"/>
    <property type="match status" value="1"/>
</dbReference>
<gene>
    <name evidence="21" type="primary">ATP2C1_0</name>
    <name evidence="21" type="ORF">N1851_009598</name>
</gene>
<dbReference type="Gene3D" id="3.40.50.1000">
    <property type="entry name" value="HAD superfamily/HAD-like"/>
    <property type="match status" value="2"/>
</dbReference>
<dbReference type="InterPro" id="IPR023298">
    <property type="entry name" value="ATPase_P-typ_TM_dom_sf"/>
</dbReference>
<keyword evidence="13" id="KW-0333">Golgi apparatus</keyword>
<dbReference type="Pfam" id="PF00122">
    <property type="entry name" value="E1-E2_ATPase"/>
    <property type="match status" value="1"/>
</dbReference>
<dbReference type="InterPro" id="IPR044492">
    <property type="entry name" value="P_typ_ATPase_HD_dom"/>
</dbReference>
<feature type="transmembrane region" description="Helical" evidence="18">
    <location>
        <begin position="870"/>
        <end position="887"/>
    </location>
</feature>
<dbReference type="SUPFAM" id="SSF81660">
    <property type="entry name" value="Metal cation-transporting ATPase, ATP-binding domain N"/>
    <property type="match status" value="1"/>
</dbReference>
<dbReference type="InterPro" id="IPR023214">
    <property type="entry name" value="HAD_sf"/>
</dbReference>
<dbReference type="InterPro" id="IPR006413">
    <property type="entry name" value="P-type_ATPase_IIA_PMR1"/>
</dbReference>
<dbReference type="Gene3D" id="2.70.150.10">
    <property type="entry name" value="Calcium-transporting ATPase, cytoplasmic transduction domain A"/>
    <property type="match status" value="1"/>
</dbReference>
<dbReference type="NCBIfam" id="TIGR01494">
    <property type="entry name" value="ATPase_P-type"/>
    <property type="match status" value="2"/>
</dbReference>
<dbReference type="GO" id="GO:0046872">
    <property type="term" value="F:metal ion binding"/>
    <property type="evidence" value="ECO:0007669"/>
    <property type="project" value="UniProtKB-KW"/>
</dbReference>
<dbReference type="FunFam" id="2.70.150.10:FF:000008">
    <property type="entry name" value="Calcium-transporting ATPase"/>
    <property type="match status" value="1"/>
</dbReference>
<dbReference type="InterPro" id="IPR059000">
    <property type="entry name" value="ATPase_P-type_domA"/>
</dbReference>
<evidence type="ECO:0000259" key="20">
    <source>
        <dbReference type="SMART" id="SM00831"/>
    </source>
</evidence>
<dbReference type="InterPro" id="IPR018303">
    <property type="entry name" value="ATPase_P-typ_P_site"/>
</dbReference>
<evidence type="ECO:0000256" key="2">
    <source>
        <dbReference type="ARBA" id="ARBA00005675"/>
    </source>
</evidence>
<dbReference type="Gene3D" id="1.20.1110.10">
    <property type="entry name" value="Calcium-transporting ATPase, transmembrane domain"/>
    <property type="match status" value="2"/>
</dbReference>
<keyword evidence="5 18" id="KW-0812">Transmembrane</keyword>
<evidence type="ECO:0000256" key="15">
    <source>
        <dbReference type="ARBA" id="ARBA00023136"/>
    </source>
</evidence>
<organism evidence="21 22">
    <name type="scientific">Merluccius polli</name>
    <name type="common">Benguela hake</name>
    <name type="synonym">Merluccius cadenati</name>
    <dbReference type="NCBI Taxonomy" id="89951"/>
    <lineage>
        <taxon>Eukaryota</taxon>
        <taxon>Metazoa</taxon>
        <taxon>Chordata</taxon>
        <taxon>Craniata</taxon>
        <taxon>Vertebrata</taxon>
        <taxon>Euteleostomi</taxon>
        <taxon>Actinopterygii</taxon>
        <taxon>Neopterygii</taxon>
        <taxon>Teleostei</taxon>
        <taxon>Neoteleostei</taxon>
        <taxon>Acanthomorphata</taxon>
        <taxon>Zeiogadaria</taxon>
        <taxon>Gadariae</taxon>
        <taxon>Gadiformes</taxon>
        <taxon>Gadoidei</taxon>
        <taxon>Merlucciidae</taxon>
        <taxon>Merluccius</taxon>
    </lineage>
</organism>
<dbReference type="SFLD" id="SFLDG00002">
    <property type="entry name" value="C1.7:_P-type_atpase_like"/>
    <property type="match status" value="1"/>
</dbReference>
<comment type="caution">
    <text evidence="18">Lacks conserved residue(s) required for the propagation of feature annotation.</text>
</comment>
<evidence type="ECO:0000256" key="8">
    <source>
        <dbReference type="ARBA" id="ARBA00022837"/>
    </source>
</evidence>
<feature type="transmembrane region" description="Helical" evidence="18">
    <location>
        <begin position="88"/>
        <end position="104"/>
    </location>
</feature>
<keyword evidence="22" id="KW-1185">Reference proteome</keyword>
<keyword evidence="7 18" id="KW-0547">Nucleotide-binding</keyword>
<dbReference type="EMBL" id="JAOPHQ010001727">
    <property type="protein sequence ID" value="KAK0149644.1"/>
    <property type="molecule type" value="Genomic_DNA"/>
</dbReference>
<dbReference type="EC" id="7.2.2.10" evidence="18"/>
<evidence type="ECO:0000256" key="3">
    <source>
        <dbReference type="ARBA" id="ARBA00022448"/>
    </source>
</evidence>
<feature type="domain" description="Cation-transporting P-type ATPase N-terminal" evidence="20">
    <location>
        <begin position="10"/>
        <end position="84"/>
    </location>
</feature>
<dbReference type="InterPro" id="IPR008250">
    <property type="entry name" value="ATPase_P-typ_transduc_dom_A_sf"/>
</dbReference>
<feature type="transmembrane region" description="Helical" evidence="18">
    <location>
        <begin position="833"/>
        <end position="850"/>
    </location>
</feature>
<proteinExistence type="inferred from homology"/>
<reference evidence="21" key="1">
    <citation type="journal article" date="2023" name="Front. Mar. Sci.">
        <title>A new Merluccius polli reference genome to investigate the effects of global change in West African waters.</title>
        <authorList>
            <person name="Mateo J.L."/>
            <person name="Blanco-Fernandez C."/>
            <person name="Garcia-Vazquez E."/>
            <person name="Machado-Schiaffino G."/>
        </authorList>
    </citation>
    <scope>NUCLEOTIDE SEQUENCE</scope>
    <source>
        <strain evidence="21">C29</strain>
        <tissue evidence="21">Fin</tissue>
    </source>
</reference>
<comment type="similarity">
    <text evidence="2 18">Belongs to the cation transport ATPase (P-type) (TC 3.A.3) family. Type IIA subfamily.</text>
</comment>
<dbReference type="PANTHER" id="PTHR42861">
    <property type="entry name" value="CALCIUM-TRANSPORTING ATPASE"/>
    <property type="match status" value="1"/>
</dbReference>
<evidence type="ECO:0000256" key="7">
    <source>
        <dbReference type="ARBA" id="ARBA00022741"/>
    </source>
</evidence>
<evidence type="ECO:0000256" key="10">
    <source>
        <dbReference type="ARBA" id="ARBA00022842"/>
    </source>
</evidence>
<dbReference type="SUPFAM" id="SSF56784">
    <property type="entry name" value="HAD-like"/>
    <property type="match status" value="1"/>
</dbReference>
<feature type="transmembrane region" description="Helical" evidence="18">
    <location>
        <begin position="801"/>
        <end position="821"/>
    </location>
</feature>
<dbReference type="InterPro" id="IPR004014">
    <property type="entry name" value="ATPase_P-typ_cation-transptr_N"/>
</dbReference>
<feature type="transmembrane region" description="Helical" evidence="18">
    <location>
        <begin position="279"/>
        <end position="308"/>
    </location>
</feature>
<keyword evidence="14 18" id="KW-0406">Ion transport</keyword>
<feature type="transmembrane region" description="Helical" evidence="18">
    <location>
        <begin position="899"/>
        <end position="921"/>
    </location>
</feature>
<evidence type="ECO:0000256" key="12">
    <source>
        <dbReference type="ARBA" id="ARBA00022989"/>
    </source>
</evidence>
<evidence type="ECO:0000256" key="4">
    <source>
        <dbReference type="ARBA" id="ARBA00022568"/>
    </source>
</evidence>
<dbReference type="PRINTS" id="PR00119">
    <property type="entry name" value="CATATPASE"/>
</dbReference>
<comment type="subcellular location">
    <subcellularLocation>
        <location evidence="1">Golgi apparatus</location>
        <location evidence="1">trans-Golgi network membrane</location>
        <topology evidence="1">Multi-pass membrane protein</topology>
    </subcellularLocation>
    <subcellularLocation>
        <location evidence="18">Membrane</location>
        <topology evidence="18">Multi-pass membrane protein</topology>
    </subcellularLocation>
</comment>
<comment type="function">
    <text evidence="18">Catalyzes the hydrolysis of ATP coupled with the transport of calcium.</text>
</comment>
<dbReference type="Pfam" id="PF00690">
    <property type="entry name" value="Cation_ATPase_N"/>
    <property type="match status" value="1"/>
</dbReference>
<keyword evidence="8 18" id="KW-0106">Calcium</keyword>
<feature type="transmembrane region" description="Helical" evidence="18">
    <location>
        <begin position="64"/>
        <end position="82"/>
    </location>
</feature>
<dbReference type="NCBIfam" id="TIGR01522">
    <property type="entry name" value="ATPase-IIA2_Ca"/>
    <property type="match status" value="1"/>
</dbReference>
<dbReference type="GO" id="GO:0016020">
    <property type="term" value="C:membrane"/>
    <property type="evidence" value="ECO:0007669"/>
    <property type="project" value="UniProtKB-SubCell"/>
</dbReference>
<dbReference type="SUPFAM" id="SSF81653">
    <property type="entry name" value="Calcium ATPase, transduction domain A"/>
    <property type="match status" value="1"/>
</dbReference>
<keyword evidence="11" id="KW-1278">Translocase</keyword>
<dbReference type="GO" id="GO:0005794">
    <property type="term" value="C:Golgi apparatus"/>
    <property type="evidence" value="ECO:0007669"/>
    <property type="project" value="UniProtKB-SubCell"/>
</dbReference>
<evidence type="ECO:0000256" key="5">
    <source>
        <dbReference type="ARBA" id="ARBA00022692"/>
    </source>
</evidence>
<evidence type="ECO:0000256" key="18">
    <source>
        <dbReference type="RuleBase" id="RU361146"/>
    </source>
</evidence>
<feature type="transmembrane region" description="Helical" evidence="18">
    <location>
        <begin position="254"/>
        <end position="273"/>
    </location>
</feature>
<dbReference type="Proteomes" id="UP001174136">
    <property type="component" value="Unassembled WGS sequence"/>
</dbReference>
<evidence type="ECO:0000256" key="19">
    <source>
        <dbReference type="SAM" id="MobiDB-lite"/>
    </source>
</evidence>
<dbReference type="Pfam" id="PF00689">
    <property type="entry name" value="Cation_ATPase_C"/>
    <property type="match status" value="1"/>
</dbReference>
<evidence type="ECO:0000256" key="13">
    <source>
        <dbReference type="ARBA" id="ARBA00023034"/>
    </source>
</evidence>
<name>A0AA47N0G4_MERPO</name>
<dbReference type="GO" id="GO:0005524">
    <property type="term" value="F:ATP binding"/>
    <property type="evidence" value="ECO:0007669"/>
    <property type="project" value="UniProtKB-KW"/>
</dbReference>
<dbReference type="Gene3D" id="3.40.1110.10">
    <property type="entry name" value="Calcium-transporting ATPase, cytoplasmic domain N"/>
    <property type="match status" value="1"/>
</dbReference>
<protein>
    <recommendedName>
        <fullName evidence="18">Calcium-transporting ATPase</fullName>
        <ecNumber evidence="18">7.2.2.10</ecNumber>
    </recommendedName>
</protein>
<dbReference type="AlphaFoldDB" id="A0AA47N0G4"/>
<dbReference type="PROSITE" id="PS00154">
    <property type="entry name" value="ATPASE_E1_E2"/>
    <property type="match status" value="1"/>
</dbReference>
<dbReference type="SMART" id="SM00831">
    <property type="entry name" value="Cation_ATPase_N"/>
    <property type="match status" value="1"/>
</dbReference>
<dbReference type="InterPro" id="IPR036412">
    <property type="entry name" value="HAD-like_sf"/>
</dbReference>
<dbReference type="InterPro" id="IPR006068">
    <property type="entry name" value="ATPase_P-typ_cation-transptr_C"/>
</dbReference>
<feature type="compositionally biased region" description="Polar residues" evidence="19">
    <location>
        <begin position="170"/>
        <end position="185"/>
    </location>
</feature>
<dbReference type="FunFam" id="3.40.50.1000:FF:000001">
    <property type="entry name" value="Phospholipid-transporting ATPase IC"/>
    <property type="match status" value="1"/>
</dbReference>
<comment type="caution">
    <text evidence="21">The sequence shown here is derived from an EMBL/GenBank/DDBJ whole genome shotgun (WGS) entry which is preliminary data.</text>
</comment>
<accession>A0AA47N0G4</accession>
<evidence type="ECO:0000313" key="21">
    <source>
        <dbReference type="EMBL" id="KAK0149644.1"/>
    </source>
</evidence>
<keyword evidence="3 18" id="KW-0813">Transport</keyword>
<keyword evidence="15 18" id="KW-0472">Membrane</keyword>
<keyword evidence="9 18" id="KW-0067">ATP-binding</keyword>
<sequence length="947" mass="103625">MMVPVLDAKKASQLPVNEVACILQAELQLGLSLEEVARRRAYHGWNEFDISEEEPLWKKYICQFKDPLILLLLASAVISVLMHQFDDAISITVAIIIVVTVAFVQEYRSEKSLEELGKLVPPECHCVRDGRLEQLLARELVPGDTVCLSVGERVPADLRLFEASDLSVDESSLTGETTPSSKSTAPQPPASNGDIPSCNNLAFMGTLVRCGKAKGIVIGTGENSEFGEVFKMMQAEEAPKTPLQKSMDLLGKQLSLYSFCIIGVIMLVGWLQGKRIMDMFTIGVSLAVAAIPEGLPIVVTVTLALGVMRMVQKRAIVKKLPIVETLSCCNVICSDKTGTLTKNEMTVTQVYTSDGHHAEVMGVGYNGVGEVLLEGEVVHGYACPSISKIVEVGCVCNDSVIRNNTLLGRPTEGALLALAMKVGLESVQQEYVRVEEHPFTSENKWMAVRCVHRTQQDQPGVYYMKGAYEQVIRFCSFFNSRGAALPLSQQQRELFQQQKTYMGTAGLRVLAFASGSQMGNLTFLGLVGIIDPPRSGVKEAVGTLISSGVAIKMITGDSQETAVSIASRLGLYTKGSQSLSGDEVDQLDLHQLSQIVPRIAVFYRASPRNKLKIVKVCCDWTAVNKVLPINQMTYQLCTGVCGCACACVNMIHLWRQSLQNIGAVVAMTGDGVNDAVALKAADIGVAMGQTGTDVCKEAADMILVDDDFQTILSAIEEGKGIYNNIKNFVRFQLSTSIAALTLISLATLINFPNPLNAMQILWINIIMDGPPAQSLGVEPVDRDVIRKPPRNVRDSIITRSLLLKVLVSALVIVCGTLFVFWRELQDNMITPRDTTMTFTCFVFFDMFNALSSRSQTRMVHEMGLCSNRVFCYAVLGSIMGQLLVIYFPPLQSVFQTESLSAFDLLFLVALTSSVCVVSEFIKQVERWRGAQRNHCTSSSDSDSFHEV</sequence>
<keyword evidence="12 18" id="KW-1133">Transmembrane helix</keyword>
<evidence type="ECO:0000256" key="11">
    <source>
        <dbReference type="ARBA" id="ARBA00022967"/>
    </source>
</evidence>
<evidence type="ECO:0000256" key="16">
    <source>
        <dbReference type="ARBA" id="ARBA00047282"/>
    </source>
</evidence>
<dbReference type="SFLD" id="SFLDS00003">
    <property type="entry name" value="Haloacid_Dehalogenase"/>
    <property type="match status" value="1"/>
</dbReference>
<keyword evidence="6" id="KW-0479">Metal-binding</keyword>
<dbReference type="SUPFAM" id="SSF81665">
    <property type="entry name" value="Calcium ATPase, transmembrane domain M"/>
    <property type="match status" value="1"/>
</dbReference>
<evidence type="ECO:0000256" key="1">
    <source>
        <dbReference type="ARBA" id="ARBA00004166"/>
    </source>
</evidence>
<dbReference type="GO" id="GO:0016887">
    <property type="term" value="F:ATP hydrolysis activity"/>
    <property type="evidence" value="ECO:0007669"/>
    <property type="project" value="InterPro"/>
</dbReference>
<evidence type="ECO:0000256" key="17">
    <source>
        <dbReference type="ARBA" id="ARBA00047330"/>
    </source>
</evidence>
<keyword evidence="4 18" id="KW-0109">Calcium transport</keyword>
<dbReference type="SFLD" id="SFLDF00027">
    <property type="entry name" value="p-type_atpase"/>
    <property type="match status" value="1"/>
</dbReference>
<evidence type="ECO:0000313" key="22">
    <source>
        <dbReference type="Proteomes" id="UP001174136"/>
    </source>
</evidence>